<reference evidence="12 13" key="1">
    <citation type="submission" date="2013-09" db="EMBL/GenBank/DDBJ databases">
        <title>Corchorus capsularis genome sequencing.</title>
        <authorList>
            <person name="Alam M."/>
            <person name="Haque M.S."/>
            <person name="Islam M.S."/>
            <person name="Emdad E.M."/>
            <person name="Islam M.M."/>
            <person name="Ahmed B."/>
            <person name="Halim A."/>
            <person name="Hossen Q.M.M."/>
            <person name="Hossain M.Z."/>
            <person name="Ahmed R."/>
            <person name="Khan M.M."/>
            <person name="Islam R."/>
            <person name="Rashid M.M."/>
            <person name="Khan S.A."/>
            <person name="Rahman M.S."/>
            <person name="Alam M."/>
        </authorList>
    </citation>
    <scope>NUCLEOTIDE SEQUENCE [LARGE SCALE GENOMIC DNA]</scope>
    <source>
        <strain evidence="13">cv. CVL-1</strain>
        <tissue evidence="12">Whole seedling</tissue>
    </source>
</reference>
<protein>
    <recommendedName>
        <fullName evidence="14">ABC transmembrane type-1 domain-containing protein</fullName>
    </recommendedName>
</protein>
<dbReference type="GO" id="GO:0016020">
    <property type="term" value="C:membrane"/>
    <property type="evidence" value="ECO:0007669"/>
    <property type="project" value="InterPro"/>
</dbReference>
<evidence type="ECO:0000256" key="4">
    <source>
        <dbReference type="ARBA" id="ARBA00022737"/>
    </source>
</evidence>
<feature type="transmembrane region" description="Helical" evidence="9">
    <location>
        <begin position="535"/>
        <end position="553"/>
    </location>
</feature>
<dbReference type="Gramene" id="OMO96718">
    <property type="protein sequence ID" value="OMO96718"/>
    <property type="gene ID" value="CCACVL1_04807"/>
</dbReference>
<comment type="caution">
    <text evidence="12">The sequence shown here is derived from an EMBL/GenBank/DDBJ whole genome shotgun (WGS) entry which is preliminary data.</text>
</comment>
<keyword evidence="6 9" id="KW-0472">Membrane</keyword>
<dbReference type="PROSITE" id="PS50929">
    <property type="entry name" value="ABC_TM1F"/>
    <property type="match status" value="2"/>
</dbReference>
<evidence type="ECO:0000256" key="3">
    <source>
        <dbReference type="ARBA" id="ARBA00022692"/>
    </source>
</evidence>
<feature type="domain" description="ABC transmembrane type-1" evidence="11">
    <location>
        <begin position="504"/>
        <end position="700"/>
    </location>
</feature>
<feature type="region of interest" description="Disordered" evidence="8">
    <location>
        <begin position="418"/>
        <end position="441"/>
    </location>
</feature>
<keyword evidence="5 9" id="KW-1133">Transmembrane helix</keyword>
<evidence type="ECO:0000313" key="12">
    <source>
        <dbReference type="EMBL" id="OMO96718.1"/>
    </source>
</evidence>
<name>A0A1R3JPD8_COCAP</name>
<evidence type="ECO:0000256" key="2">
    <source>
        <dbReference type="ARBA" id="ARBA00022448"/>
    </source>
</evidence>
<dbReference type="InterPro" id="IPR027417">
    <property type="entry name" value="P-loop_NTPase"/>
</dbReference>
<dbReference type="InterPro" id="IPR036640">
    <property type="entry name" value="ABC1_TM_sf"/>
</dbReference>
<dbReference type="Proteomes" id="UP000188268">
    <property type="component" value="Unassembled WGS sequence"/>
</dbReference>
<dbReference type="Pfam" id="PF00005">
    <property type="entry name" value="ABC_tran"/>
    <property type="match status" value="2"/>
</dbReference>
<dbReference type="CDD" id="cd18578">
    <property type="entry name" value="ABC_6TM_Pgp_ABCB1_D2_like"/>
    <property type="match status" value="1"/>
</dbReference>
<evidence type="ECO:0000259" key="11">
    <source>
        <dbReference type="PROSITE" id="PS50929"/>
    </source>
</evidence>
<evidence type="ECO:0000256" key="6">
    <source>
        <dbReference type="ARBA" id="ARBA00023136"/>
    </source>
</evidence>
<dbReference type="Gene3D" id="1.20.1560.10">
    <property type="entry name" value="ABC transporter type 1, transmembrane domain"/>
    <property type="match status" value="3"/>
</dbReference>
<dbReference type="GO" id="GO:0016887">
    <property type="term" value="F:ATP hydrolysis activity"/>
    <property type="evidence" value="ECO:0007669"/>
    <property type="project" value="InterPro"/>
</dbReference>
<dbReference type="SUPFAM" id="SSF90123">
    <property type="entry name" value="ABC transporter transmembrane region"/>
    <property type="match status" value="2"/>
</dbReference>
<organism evidence="12 13">
    <name type="scientific">Corchorus capsularis</name>
    <name type="common">Jute</name>
    <dbReference type="NCBI Taxonomy" id="210143"/>
    <lineage>
        <taxon>Eukaryota</taxon>
        <taxon>Viridiplantae</taxon>
        <taxon>Streptophyta</taxon>
        <taxon>Embryophyta</taxon>
        <taxon>Tracheophyta</taxon>
        <taxon>Spermatophyta</taxon>
        <taxon>Magnoliopsida</taxon>
        <taxon>eudicotyledons</taxon>
        <taxon>Gunneridae</taxon>
        <taxon>Pentapetalae</taxon>
        <taxon>rosids</taxon>
        <taxon>malvids</taxon>
        <taxon>Malvales</taxon>
        <taxon>Malvaceae</taxon>
        <taxon>Grewioideae</taxon>
        <taxon>Apeibeae</taxon>
        <taxon>Corchorus</taxon>
    </lineage>
</organism>
<feature type="domain" description="ABC transporter" evidence="10">
    <location>
        <begin position="271"/>
        <end position="516"/>
    </location>
</feature>
<feature type="transmembrane region" description="Helical" evidence="9">
    <location>
        <begin position="478"/>
        <end position="496"/>
    </location>
</feature>
<feature type="domain" description="ABC transmembrane type-1" evidence="11">
    <location>
        <begin position="65"/>
        <end position="225"/>
    </location>
</feature>
<comment type="similarity">
    <text evidence="1">Belongs to the ABC transporter superfamily. ABCB family. Multidrug resistance exporter (TC 3.A.1.201) subfamily.</text>
</comment>
<evidence type="ECO:0000256" key="7">
    <source>
        <dbReference type="ARBA" id="ARBA00023180"/>
    </source>
</evidence>
<dbReference type="Gene3D" id="3.40.50.300">
    <property type="entry name" value="P-loop containing nucleotide triphosphate hydrolases"/>
    <property type="match status" value="2"/>
</dbReference>
<dbReference type="SUPFAM" id="SSF52540">
    <property type="entry name" value="P-loop containing nucleoside triphosphate hydrolases"/>
    <property type="match status" value="2"/>
</dbReference>
<dbReference type="GO" id="GO:0140359">
    <property type="term" value="F:ABC-type transporter activity"/>
    <property type="evidence" value="ECO:0007669"/>
    <property type="project" value="InterPro"/>
</dbReference>
<evidence type="ECO:0000313" key="13">
    <source>
        <dbReference type="Proteomes" id="UP000188268"/>
    </source>
</evidence>
<gene>
    <name evidence="12" type="ORF">CCACVL1_04807</name>
</gene>
<dbReference type="GO" id="GO:0005524">
    <property type="term" value="F:ATP binding"/>
    <property type="evidence" value="ECO:0007669"/>
    <property type="project" value="InterPro"/>
</dbReference>
<feature type="compositionally biased region" description="Polar residues" evidence="8">
    <location>
        <begin position="421"/>
        <end position="436"/>
    </location>
</feature>
<keyword evidence="7" id="KW-0325">Glycoprotein</keyword>
<evidence type="ECO:0008006" key="14">
    <source>
        <dbReference type="Google" id="ProtNLM"/>
    </source>
</evidence>
<evidence type="ECO:0000256" key="9">
    <source>
        <dbReference type="SAM" id="Phobius"/>
    </source>
</evidence>
<evidence type="ECO:0000256" key="1">
    <source>
        <dbReference type="ARBA" id="ARBA00007577"/>
    </source>
</evidence>
<sequence>MEEEKKKKRNGSIGSIFKHADGLDMWLMGVGFLGAIADGTVTPMTIYLAGHVFNNVGTSPSASATLNQLALYVLLTTCGGSLGCFLAFLILWRLALVIFPFVLLLLIPSFVYGKILLNMARNIRLEYNKASTVAEQAISSIRTVYAFVGENKTIAHFSAALQGSVKLGLRQGLAKGLALGSNGIVYAIWSFITYYGSRMVMHHGALGGSVYIVGTCIVAGGQGLGASLLTLKPIVEACSAAERINEVIQRVPVIDLDNMEGQILCNVSGEVEFKQVEFAYPSRPESIIFKNFCLKIPAGKTVALVGSSGSGKSTVISLLQRFYDPLGGQILLDGVPINKLQLKWLRSQMGLVSQEPSLFATSIKENILFGKEDATMEEVIEAAQAYNAHNFISQFPQGYDTQTDNNNASSRRLSLGSRTSFTNSAAPNLASPSGEISNEDQRLSKPSFRRLLALNLPEWKQATLGCLGAILFGAVHPVSALMLSITILLIWGSILTKRIREKMFDQAENSSGTICARLAKDASVVRSLVGDRMSLLVQTISGVTIACALGLFMAWRLGVVMIALQPLIIFSNYTRKVVMKSMSRKAIKAQQESSKLAAEAVSNHRTITAFSSQDRILKMLEKTHEGPRKENLRQSWFAGLALGTTRLLINCILAFDFWYGGKLISQGYISPKALIQTFLILVTTGKVIVDAASMTSDWAKTASVVGSLFAILDRYTRIEPDDPNGYIAEQITGRVELCDVDFAYPARPDIIILKDFSIKIEAEKSTALVGQSGSAKSIIISLIERFYDPLKGVVKIGGRDIRSYHLRSLRKHVALVSQEPTLFAGTIRENIAYGASDKVDESEIIEAAKAANAHDFFAGLADGYDTFCGD</sequence>
<feature type="transmembrane region" description="Helical" evidence="9">
    <location>
        <begin position="208"/>
        <end position="231"/>
    </location>
</feature>
<dbReference type="OMA" id="ILICIMP"/>
<dbReference type="PROSITE" id="PS50893">
    <property type="entry name" value="ABC_TRANSPORTER_2"/>
    <property type="match status" value="1"/>
</dbReference>
<dbReference type="Pfam" id="PF00664">
    <property type="entry name" value="ABC_membrane"/>
    <property type="match status" value="2"/>
</dbReference>
<dbReference type="InterPro" id="IPR011527">
    <property type="entry name" value="ABC1_TM_dom"/>
</dbReference>
<keyword evidence="4" id="KW-0677">Repeat</keyword>
<evidence type="ECO:0000256" key="8">
    <source>
        <dbReference type="SAM" id="MobiDB-lite"/>
    </source>
</evidence>
<dbReference type="EMBL" id="AWWV01007369">
    <property type="protein sequence ID" value="OMO96718.1"/>
    <property type="molecule type" value="Genomic_DNA"/>
</dbReference>
<dbReference type="PANTHER" id="PTHR45136">
    <property type="entry name" value="ABC TRANSPORTER DOMAIN-CONTAINING PROTEIN"/>
    <property type="match status" value="1"/>
</dbReference>
<dbReference type="AlphaFoldDB" id="A0A1R3JPD8"/>
<dbReference type="OrthoDB" id="6500128at2759"/>
<evidence type="ECO:0000259" key="10">
    <source>
        <dbReference type="PROSITE" id="PS50893"/>
    </source>
</evidence>
<dbReference type="InterPro" id="IPR003439">
    <property type="entry name" value="ABC_transporter-like_ATP-bd"/>
</dbReference>
<dbReference type="PANTHER" id="PTHR45136:SF2">
    <property type="entry name" value="ABC TRANSPORTER DOMAIN-CONTAINING PROTEIN"/>
    <property type="match status" value="1"/>
</dbReference>
<dbReference type="STRING" id="210143.A0A1R3JPD8"/>
<proteinExistence type="inferred from homology"/>
<feature type="transmembrane region" description="Helical" evidence="9">
    <location>
        <begin position="69"/>
        <end position="92"/>
    </location>
</feature>
<evidence type="ECO:0000256" key="5">
    <source>
        <dbReference type="ARBA" id="ARBA00022989"/>
    </source>
</evidence>
<keyword evidence="2" id="KW-0813">Transport</keyword>
<keyword evidence="3 9" id="KW-0812">Transmembrane</keyword>
<feature type="transmembrane region" description="Helical" evidence="9">
    <location>
        <begin position="98"/>
        <end position="117"/>
    </location>
</feature>
<keyword evidence="13" id="KW-1185">Reference proteome</keyword>
<accession>A0A1R3JPD8</accession>